<protein>
    <recommendedName>
        <fullName evidence="1">Non-canonical E2 ubiquitin-conjugating enzyme C-terminal domain-containing protein</fullName>
    </recommendedName>
</protein>
<dbReference type="InterPro" id="IPR057668">
    <property type="entry name" value="E2_Ub-conjug_enz_C"/>
</dbReference>
<organism evidence="2 3">
    <name type="scientific">Ectocarpus siliculosus</name>
    <name type="common">Brown alga</name>
    <name type="synonym">Conferva siliculosa</name>
    <dbReference type="NCBI Taxonomy" id="2880"/>
    <lineage>
        <taxon>Eukaryota</taxon>
        <taxon>Sar</taxon>
        <taxon>Stramenopiles</taxon>
        <taxon>Ochrophyta</taxon>
        <taxon>PX clade</taxon>
        <taxon>Phaeophyceae</taxon>
        <taxon>Ectocarpales</taxon>
        <taxon>Ectocarpaceae</taxon>
        <taxon>Ectocarpus</taxon>
    </lineage>
</organism>
<dbReference type="Pfam" id="PF09418">
    <property type="entry name" value="DUF2009"/>
    <property type="match status" value="2"/>
</dbReference>
<accession>D7G1F3</accession>
<feature type="domain" description="Non-canonical E2 ubiquitin-conjugating enzyme C-terminal" evidence="1">
    <location>
        <begin position="212"/>
        <end position="337"/>
    </location>
</feature>
<evidence type="ECO:0000313" key="2">
    <source>
        <dbReference type="EMBL" id="CBJ26761.1"/>
    </source>
</evidence>
<proteinExistence type="predicted"/>
<reference evidence="2 3" key="1">
    <citation type="journal article" date="2010" name="Nature">
        <title>The Ectocarpus genome and the independent evolution of multicellularity in brown algae.</title>
        <authorList>
            <person name="Cock J.M."/>
            <person name="Sterck L."/>
            <person name="Rouze P."/>
            <person name="Scornet D."/>
            <person name="Allen A.E."/>
            <person name="Amoutzias G."/>
            <person name="Anthouard V."/>
            <person name="Artiguenave F."/>
            <person name="Aury J.M."/>
            <person name="Badger J.H."/>
            <person name="Beszteri B."/>
            <person name="Billiau K."/>
            <person name="Bonnet E."/>
            <person name="Bothwell J.H."/>
            <person name="Bowler C."/>
            <person name="Boyen C."/>
            <person name="Brownlee C."/>
            <person name="Carrano C.J."/>
            <person name="Charrier B."/>
            <person name="Cho G.Y."/>
            <person name="Coelho S.M."/>
            <person name="Collen J."/>
            <person name="Corre E."/>
            <person name="Da Silva C."/>
            <person name="Delage L."/>
            <person name="Delaroque N."/>
            <person name="Dittami S.M."/>
            <person name="Doulbeau S."/>
            <person name="Elias M."/>
            <person name="Farnham G."/>
            <person name="Gachon C.M."/>
            <person name="Gschloessl B."/>
            <person name="Heesch S."/>
            <person name="Jabbari K."/>
            <person name="Jubin C."/>
            <person name="Kawai H."/>
            <person name="Kimura K."/>
            <person name="Kloareg B."/>
            <person name="Kupper F.C."/>
            <person name="Lang D."/>
            <person name="Le Bail A."/>
            <person name="Leblanc C."/>
            <person name="Lerouge P."/>
            <person name="Lohr M."/>
            <person name="Lopez P.J."/>
            <person name="Martens C."/>
            <person name="Maumus F."/>
            <person name="Michel G."/>
            <person name="Miranda-Saavedra D."/>
            <person name="Morales J."/>
            <person name="Moreau H."/>
            <person name="Motomura T."/>
            <person name="Nagasato C."/>
            <person name="Napoli C.A."/>
            <person name="Nelson D.R."/>
            <person name="Nyvall-Collen P."/>
            <person name="Peters A.F."/>
            <person name="Pommier C."/>
            <person name="Potin P."/>
            <person name="Poulain J."/>
            <person name="Quesneville H."/>
            <person name="Read B."/>
            <person name="Rensing S.A."/>
            <person name="Ritter A."/>
            <person name="Rousvoal S."/>
            <person name="Samanta M."/>
            <person name="Samson G."/>
            <person name="Schroeder D.C."/>
            <person name="Segurens B."/>
            <person name="Strittmatter M."/>
            <person name="Tonon T."/>
            <person name="Tregear J.W."/>
            <person name="Valentin K."/>
            <person name="von Dassow P."/>
            <person name="Yamagishi T."/>
            <person name="Van de Peer Y."/>
            <person name="Wincker P."/>
        </authorList>
    </citation>
    <scope>NUCLEOTIDE SEQUENCE [LARGE SCALE GENOMIC DNA]</scope>
    <source>
        <strain evidence="3">Ec32 / CCAP1310/4</strain>
    </source>
</reference>
<dbReference type="InterPro" id="IPR018553">
    <property type="entry name" value="E2_Ub-conjug_enz"/>
</dbReference>
<dbReference type="PANTHER" id="PTHR31560">
    <property type="entry name" value="UPF0652 PROTEIN C16A11.03C-RELATED"/>
    <property type="match status" value="1"/>
</dbReference>
<sequence length="341" mass="38553">MCILMDTEHPLVREQTGFSCVRSMRTAFGLSVSADLMGLFEDPDLLAASRPVLPWERGQKLLKGGRNVEEMALQAKEKAEARRRLVARHGTGGLACEVTLLVDSVADSIVYREISTRPIRRMLSLLKNNWRPDRIDDVRRNANLGIRSGDFGARLTHNHQTQFYFVMQSLMLWLEVTDNMLDLWAAGEKDMLEEDNQYRLSNTGQGLQRVQVGSAVVHLGDSCVPNALTFLDKYSQVPWILNPILQALDYLTDLDEGSDPVVLEYIKGRWGNVEYAQRYILRNFFRFGFDGSGGDNNYDAGSCVDGRLTSAWNWCSKIEKKSFVNVFKLSGFSGFDGDFSR</sequence>
<dbReference type="OrthoDB" id="193162at2759"/>
<dbReference type="AlphaFoldDB" id="D7G1F3"/>
<name>D7G1F3_ECTSI</name>
<gene>
    <name evidence="2" type="ORF">Esi_0045_0013</name>
</gene>
<dbReference type="InParanoid" id="D7G1F3"/>
<dbReference type="Proteomes" id="UP000002630">
    <property type="component" value="Linkage Group LG18"/>
</dbReference>
<dbReference type="eggNOG" id="ENOG502QRJJ">
    <property type="taxonomic scope" value="Eukaryota"/>
</dbReference>
<dbReference type="PANTHER" id="PTHR31560:SF0">
    <property type="entry name" value="UPF0652 PROTEIN C22H10.08"/>
    <property type="match status" value="1"/>
</dbReference>
<feature type="domain" description="Non-canonical E2 ubiquitin-conjugating enzyme C-terminal" evidence="1">
    <location>
        <begin position="1"/>
        <end position="211"/>
    </location>
</feature>
<evidence type="ECO:0000313" key="3">
    <source>
        <dbReference type="Proteomes" id="UP000002630"/>
    </source>
</evidence>
<evidence type="ECO:0000259" key="1">
    <source>
        <dbReference type="Pfam" id="PF09418"/>
    </source>
</evidence>
<dbReference type="EMBL" id="FN648652">
    <property type="protein sequence ID" value="CBJ26761.1"/>
    <property type="molecule type" value="Genomic_DNA"/>
</dbReference>
<dbReference type="EMBL" id="FN649743">
    <property type="protein sequence ID" value="CBJ26761.1"/>
    <property type="molecule type" value="Genomic_DNA"/>
</dbReference>
<keyword evidence="3" id="KW-1185">Reference proteome</keyword>